<keyword evidence="2" id="KW-0472">Membrane</keyword>
<dbReference type="AlphaFoldDB" id="A0A1E3PG37"/>
<organism evidence="3 4">
    <name type="scientific">Nadsonia fulvescens var. elongata DSM 6958</name>
    <dbReference type="NCBI Taxonomy" id="857566"/>
    <lineage>
        <taxon>Eukaryota</taxon>
        <taxon>Fungi</taxon>
        <taxon>Dikarya</taxon>
        <taxon>Ascomycota</taxon>
        <taxon>Saccharomycotina</taxon>
        <taxon>Dipodascomycetes</taxon>
        <taxon>Dipodascales</taxon>
        <taxon>Dipodascales incertae sedis</taxon>
        <taxon>Nadsonia</taxon>
    </lineage>
</organism>
<dbReference type="Proteomes" id="UP000095009">
    <property type="component" value="Unassembled WGS sequence"/>
</dbReference>
<feature type="compositionally biased region" description="Basic and acidic residues" evidence="1">
    <location>
        <begin position="79"/>
        <end position="92"/>
    </location>
</feature>
<evidence type="ECO:0000256" key="2">
    <source>
        <dbReference type="SAM" id="Phobius"/>
    </source>
</evidence>
<evidence type="ECO:0000256" key="1">
    <source>
        <dbReference type="SAM" id="MobiDB-lite"/>
    </source>
</evidence>
<evidence type="ECO:0000313" key="3">
    <source>
        <dbReference type="EMBL" id="ODQ64280.1"/>
    </source>
</evidence>
<feature type="compositionally biased region" description="Basic residues" evidence="1">
    <location>
        <begin position="96"/>
        <end position="111"/>
    </location>
</feature>
<proteinExistence type="predicted"/>
<keyword evidence="4" id="KW-1185">Reference proteome</keyword>
<evidence type="ECO:0000313" key="4">
    <source>
        <dbReference type="Proteomes" id="UP000095009"/>
    </source>
</evidence>
<keyword evidence="2" id="KW-0812">Transmembrane</keyword>
<feature type="transmembrane region" description="Helical" evidence="2">
    <location>
        <begin position="6"/>
        <end position="31"/>
    </location>
</feature>
<name>A0A1E3PG37_9ASCO</name>
<protein>
    <submittedName>
        <fullName evidence="3">Uncharacterized protein</fullName>
    </submittedName>
</protein>
<feature type="region of interest" description="Disordered" evidence="1">
    <location>
        <begin position="63"/>
        <end position="181"/>
    </location>
</feature>
<reference evidence="3 4" key="1">
    <citation type="journal article" date="2016" name="Proc. Natl. Acad. Sci. U.S.A.">
        <title>Comparative genomics of biotechnologically important yeasts.</title>
        <authorList>
            <person name="Riley R."/>
            <person name="Haridas S."/>
            <person name="Wolfe K.H."/>
            <person name="Lopes M.R."/>
            <person name="Hittinger C.T."/>
            <person name="Goeker M."/>
            <person name="Salamov A.A."/>
            <person name="Wisecaver J.H."/>
            <person name="Long T.M."/>
            <person name="Calvey C.H."/>
            <person name="Aerts A.L."/>
            <person name="Barry K.W."/>
            <person name="Choi C."/>
            <person name="Clum A."/>
            <person name="Coughlan A.Y."/>
            <person name="Deshpande S."/>
            <person name="Douglass A.P."/>
            <person name="Hanson S.J."/>
            <person name="Klenk H.-P."/>
            <person name="LaButti K.M."/>
            <person name="Lapidus A."/>
            <person name="Lindquist E.A."/>
            <person name="Lipzen A.M."/>
            <person name="Meier-Kolthoff J.P."/>
            <person name="Ohm R.A."/>
            <person name="Otillar R.P."/>
            <person name="Pangilinan J.L."/>
            <person name="Peng Y."/>
            <person name="Rokas A."/>
            <person name="Rosa C.A."/>
            <person name="Scheuner C."/>
            <person name="Sibirny A.A."/>
            <person name="Slot J.C."/>
            <person name="Stielow J.B."/>
            <person name="Sun H."/>
            <person name="Kurtzman C.P."/>
            <person name="Blackwell M."/>
            <person name="Grigoriev I.V."/>
            <person name="Jeffries T.W."/>
        </authorList>
    </citation>
    <scope>NUCLEOTIDE SEQUENCE [LARGE SCALE GENOMIC DNA]</scope>
    <source>
        <strain evidence="3 4">DSM 6958</strain>
    </source>
</reference>
<dbReference type="EMBL" id="KV454412">
    <property type="protein sequence ID" value="ODQ64280.1"/>
    <property type="molecule type" value="Genomic_DNA"/>
</dbReference>
<keyword evidence="2" id="KW-1133">Transmembrane helix</keyword>
<accession>A0A1E3PG37</accession>
<sequence length="181" mass="20379">MVLPVAIPAIVFGHKLLIGLAIGAGIGAALYTNRERIRDQIELNKTRIKVAIMAEKERCFDYHETEPAGKSTSANGEENFLKHDEKDPHESFSHPSRSKLSTRHRRHRRRGSANGRDINRPEKSENSTSHSPPGTIYQDPCKYSYVYSDTNSEFSDTDSETSTDSDSLLTPTEEYIESPRL</sequence>
<gene>
    <name evidence="3" type="ORF">NADFUDRAFT_67031</name>
</gene>